<dbReference type="InterPro" id="IPR002182">
    <property type="entry name" value="NB-ARC"/>
</dbReference>
<dbReference type="Proteomes" id="UP001605036">
    <property type="component" value="Unassembled WGS sequence"/>
</dbReference>
<gene>
    <name evidence="2" type="ORF">R1flu_018646</name>
</gene>
<sequence length="267" mass="30683">MPLPQEAARELLGLTFSEVPNKHYFVLRGEHMVVDTHANMQNIMEKLQLYRNRLTIFFEMSDGFYKFYVLDPAHAATLDIFFFHGLESEGCKIRDAYKSSWTNRHGWKNGSPSNWRKPSRFGDDYITVSSDHFSVCKPSDRNSNKYQHLKHLMEDVQKQVELERGHSLMVPKVTVGVDVLVTEVLGKHLRDHRFVGFSGLGGVGKTTLAKIIFNKVCAKFEFTCFVEEIKLISGTKEEIKRKFGRKCAIMVGLYRVRVNLLEMGGTK</sequence>
<feature type="domain" description="NB-ARC" evidence="1">
    <location>
        <begin position="190"/>
        <end position="227"/>
    </location>
</feature>
<dbReference type="PANTHER" id="PTHR11017:SF385">
    <property type="entry name" value="DISEASE RESISTANCE PROTEIN (TIR-NBS-LRR CLASS)-RELATED"/>
    <property type="match status" value="1"/>
</dbReference>
<evidence type="ECO:0000259" key="1">
    <source>
        <dbReference type="Pfam" id="PF00931"/>
    </source>
</evidence>
<dbReference type="SUPFAM" id="SSF52540">
    <property type="entry name" value="P-loop containing nucleoside triphosphate hydrolases"/>
    <property type="match status" value="1"/>
</dbReference>
<keyword evidence="3" id="KW-1185">Reference proteome</keyword>
<dbReference type="AlphaFoldDB" id="A0ABD1ZGF9"/>
<dbReference type="InterPro" id="IPR044974">
    <property type="entry name" value="Disease_R_plants"/>
</dbReference>
<evidence type="ECO:0000313" key="2">
    <source>
        <dbReference type="EMBL" id="KAL2650518.1"/>
    </source>
</evidence>
<dbReference type="InterPro" id="IPR027417">
    <property type="entry name" value="P-loop_NTPase"/>
</dbReference>
<dbReference type="PANTHER" id="PTHR11017">
    <property type="entry name" value="LEUCINE-RICH REPEAT-CONTAINING PROTEIN"/>
    <property type="match status" value="1"/>
</dbReference>
<protein>
    <recommendedName>
        <fullName evidence="1">NB-ARC domain-containing protein</fullName>
    </recommendedName>
</protein>
<accession>A0ABD1ZGF9</accession>
<comment type="caution">
    <text evidence="2">The sequence shown here is derived from an EMBL/GenBank/DDBJ whole genome shotgun (WGS) entry which is preliminary data.</text>
</comment>
<dbReference type="EMBL" id="JBHFFA010000001">
    <property type="protein sequence ID" value="KAL2650518.1"/>
    <property type="molecule type" value="Genomic_DNA"/>
</dbReference>
<organism evidence="2 3">
    <name type="scientific">Riccia fluitans</name>
    <dbReference type="NCBI Taxonomy" id="41844"/>
    <lineage>
        <taxon>Eukaryota</taxon>
        <taxon>Viridiplantae</taxon>
        <taxon>Streptophyta</taxon>
        <taxon>Embryophyta</taxon>
        <taxon>Marchantiophyta</taxon>
        <taxon>Marchantiopsida</taxon>
        <taxon>Marchantiidae</taxon>
        <taxon>Marchantiales</taxon>
        <taxon>Ricciaceae</taxon>
        <taxon>Riccia</taxon>
    </lineage>
</organism>
<dbReference type="Pfam" id="PF00931">
    <property type="entry name" value="NB-ARC"/>
    <property type="match status" value="1"/>
</dbReference>
<reference evidence="2 3" key="1">
    <citation type="submission" date="2024-09" db="EMBL/GenBank/DDBJ databases">
        <title>Chromosome-scale assembly of Riccia fluitans.</title>
        <authorList>
            <person name="Paukszto L."/>
            <person name="Sawicki J."/>
            <person name="Karawczyk K."/>
            <person name="Piernik-Szablinska J."/>
            <person name="Szczecinska M."/>
            <person name="Mazdziarz M."/>
        </authorList>
    </citation>
    <scope>NUCLEOTIDE SEQUENCE [LARGE SCALE GENOMIC DNA]</scope>
    <source>
        <strain evidence="2">Rf_01</strain>
        <tissue evidence="2">Aerial parts of the thallus</tissue>
    </source>
</reference>
<evidence type="ECO:0000313" key="3">
    <source>
        <dbReference type="Proteomes" id="UP001605036"/>
    </source>
</evidence>
<dbReference type="Gene3D" id="3.40.50.300">
    <property type="entry name" value="P-loop containing nucleotide triphosphate hydrolases"/>
    <property type="match status" value="1"/>
</dbReference>
<name>A0ABD1ZGF9_9MARC</name>
<proteinExistence type="predicted"/>